<keyword evidence="1" id="KW-0812">Transmembrane</keyword>
<protein>
    <submittedName>
        <fullName evidence="2">Uncharacterized protein</fullName>
    </submittedName>
</protein>
<dbReference type="Proteomes" id="UP001597506">
    <property type="component" value="Unassembled WGS sequence"/>
</dbReference>
<evidence type="ECO:0000313" key="3">
    <source>
        <dbReference type="Proteomes" id="UP001597506"/>
    </source>
</evidence>
<feature type="transmembrane region" description="Helical" evidence="1">
    <location>
        <begin position="7"/>
        <end position="26"/>
    </location>
</feature>
<evidence type="ECO:0000256" key="1">
    <source>
        <dbReference type="SAM" id="Phobius"/>
    </source>
</evidence>
<keyword evidence="3" id="KW-1185">Reference proteome</keyword>
<dbReference type="RefSeq" id="WP_377933068.1">
    <property type="nucleotide sequence ID" value="NZ_JBHUMF010000009.1"/>
</dbReference>
<name>A0ABW5RNG6_9BACI</name>
<proteinExistence type="predicted"/>
<comment type="caution">
    <text evidence="2">The sequence shown here is derived from an EMBL/GenBank/DDBJ whole genome shotgun (WGS) entry which is preliminary data.</text>
</comment>
<evidence type="ECO:0000313" key="2">
    <source>
        <dbReference type="EMBL" id="MFD2679997.1"/>
    </source>
</evidence>
<sequence>MKSKLKASFPFLLIIFLVVICIQFVYQPPAEESIIFFPINENVEYMSANTSLTLEQEKKNNMYEINWIASSQLESSAYLRQDISFLFSNGKLKAKMNEWKQETDTIKKEMMVSGKESSLLQAVSFHYSEIHETEDHFTSAQKMTKDTLYVIDSNFSPLSSFHNPSTSMEKEWKNLLEEVTHQQITYWWKKGIKSSGINSNEYIKIPLTELPKYEDKPLNGFTNKEWEKILGNLWEGLYKNYFNGIKKEDGTVADPLGSSIPLIMVSKAKKEVLVLLITKDGNTSLLKQRVEP</sequence>
<gene>
    <name evidence="2" type="ORF">ACFSUL_04440</name>
</gene>
<accession>A0ABW5RNG6</accession>
<keyword evidence="1" id="KW-1133">Transmembrane helix</keyword>
<keyword evidence="1" id="KW-0472">Membrane</keyword>
<dbReference type="EMBL" id="JBHUMF010000009">
    <property type="protein sequence ID" value="MFD2679997.1"/>
    <property type="molecule type" value="Genomic_DNA"/>
</dbReference>
<reference evidence="3" key="1">
    <citation type="journal article" date="2019" name="Int. J. Syst. Evol. Microbiol.">
        <title>The Global Catalogue of Microorganisms (GCM) 10K type strain sequencing project: providing services to taxonomists for standard genome sequencing and annotation.</title>
        <authorList>
            <consortium name="The Broad Institute Genomics Platform"/>
            <consortium name="The Broad Institute Genome Sequencing Center for Infectious Disease"/>
            <person name="Wu L."/>
            <person name="Ma J."/>
        </authorList>
    </citation>
    <scope>NUCLEOTIDE SEQUENCE [LARGE SCALE GENOMIC DNA]</scope>
    <source>
        <strain evidence="3">KCTC 3913</strain>
    </source>
</reference>
<organism evidence="2 3">
    <name type="scientific">Bacillus seohaeanensis</name>
    <dbReference type="NCBI Taxonomy" id="284580"/>
    <lineage>
        <taxon>Bacteria</taxon>
        <taxon>Bacillati</taxon>
        <taxon>Bacillota</taxon>
        <taxon>Bacilli</taxon>
        <taxon>Bacillales</taxon>
        <taxon>Bacillaceae</taxon>
        <taxon>Bacillus</taxon>
    </lineage>
</organism>